<dbReference type="InParanoid" id="G8ZZ90"/>
<dbReference type="RefSeq" id="XP_003683145.1">
    <property type="nucleotide sequence ID" value="XM_003683097.1"/>
</dbReference>
<keyword evidence="3" id="KW-1185">Reference proteome</keyword>
<sequence>MGCEDPYEEWYAERSAGSAGSLVEQERERQEAQRRQTEMNEEVWRRSLPSEKFPSLGSLDYEVRMPKRAGEVDRGEFKRPRP</sequence>
<dbReference type="EMBL" id="HE616749">
    <property type="protein sequence ID" value="CCE93934.1"/>
    <property type="molecule type" value="Genomic_DNA"/>
</dbReference>
<dbReference type="InterPro" id="IPR033775">
    <property type="entry name" value="DUF5137"/>
</dbReference>
<dbReference type="Pfam" id="PF17220">
    <property type="entry name" value="DUF5137"/>
    <property type="match status" value="1"/>
</dbReference>
<evidence type="ECO:0000313" key="2">
    <source>
        <dbReference type="EMBL" id="CCE93934.1"/>
    </source>
</evidence>
<dbReference type="KEGG" id="tdl:TDEL_0H00750"/>
<evidence type="ECO:0000256" key="1">
    <source>
        <dbReference type="SAM" id="MobiDB-lite"/>
    </source>
</evidence>
<protein>
    <submittedName>
        <fullName evidence="2">Uncharacterized protein</fullName>
    </submittedName>
</protein>
<dbReference type="GeneID" id="11500940"/>
<reference evidence="2 3" key="1">
    <citation type="journal article" date="2011" name="Proc. Natl. Acad. Sci. U.S.A.">
        <title>Evolutionary erosion of yeast sex chromosomes by mating-type switching accidents.</title>
        <authorList>
            <person name="Gordon J.L."/>
            <person name="Armisen D."/>
            <person name="Proux-Wera E."/>
            <person name="Oheigeartaigh S.S."/>
            <person name="Byrne K.P."/>
            <person name="Wolfe K.H."/>
        </authorList>
    </citation>
    <scope>NUCLEOTIDE SEQUENCE [LARGE SCALE GENOMIC DNA]</scope>
    <source>
        <strain evidence="3">ATCC 10662 / CBS 1146 / NBRC 0425 / NCYC 2629 / NRRL Y-866</strain>
    </source>
</reference>
<feature type="region of interest" description="Disordered" evidence="1">
    <location>
        <begin position="1"/>
        <end position="82"/>
    </location>
</feature>
<accession>G8ZZ90</accession>
<gene>
    <name evidence="2" type="primary">TDEL0H00750</name>
    <name evidence="2" type="ORF">TDEL_0H00750</name>
</gene>
<organism evidence="2 3">
    <name type="scientific">Torulaspora delbrueckii</name>
    <name type="common">Yeast</name>
    <name type="synonym">Candida colliculosa</name>
    <dbReference type="NCBI Taxonomy" id="4950"/>
    <lineage>
        <taxon>Eukaryota</taxon>
        <taxon>Fungi</taxon>
        <taxon>Dikarya</taxon>
        <taxon>Ascomycota</taxon>
        <taxon>Saccharomycotina</taxon>
        <taxon>Saccharomycetes</taxon>
        <taxon>Saccharomycetales</taxon>
        <taxon>Saccharomycetaceae</taxon>
        <taxon>Torulaspora</taxon>
    </lineage>
</organism>
<dbReference type="Proteomes" id="UP000005627">
    <property type="component" value="Chromosome 8"/>
</dbReference>
<name>G8ZZ90_TORDE</name>
<dbReference type="HOGENOM" id="CLU_2559911_0_0_1"/>
<dbReference type="AlphaFoldDB" id="G8ZZ90"/>
<feature type="compositionally biased region" description="Acidic residues" evidence="1">
    <location>
        <begin position="1"/>
        <end position="10"/>
    </location>
</feature>
<evidence type="ECO:0000313" key="3">
    <source>
        <dbReference type="Proteomes" id="UP000005627"/>
    </source>
</evidence>
<proteinExistence type="predicted"/>
<feature type="compositionally biased region" description="Basic and acidic residues" evidence="1">
    <location>
        <begin position="61"/>
        <end position="82"/>
    </location>
</feature>
<feature type="compositionally biased region" description="Basic and acidic residues" evidence="1">
    <location>
        <begin position="24"/>
        <end position="49"/>
    </location>
</feature>